<evidence type="ECO:0000313" key="1">
    <source>
        <dbReference type="EMBL" id="KAI5680927.1"/>
    </source>
</evidence>
<reference evidence="2" key="1">
    <citation type="journal article" date="2023" name="Nat. Plants">
        <title>Single-cell RNA sequencing provides a high-resolution roadmap for understanding the multicellular compartmentation of specialized metabolism.</title>
        <authorList>
            <person name="Sun S."/>
            <person name="Shen X."/>
            <person name="Li Y."/>
            <person name="Li Y."/>
            <person name="Wang S."/>
            <person name="Li R."/>
            <person name="Zhang H."/>
            <person name="Shen G."/>
            <person name="Guo B."/>
            <person name="Wei J."/>
            <person name="Xu J."/>
            <person name="St-Pierre B."/>
            <person name="Chen S."/>
            <person name="Sun C."/>
        </authorList>
    </citation>
    <scope>NUCLEOTIDE SEQUENCE [LARGE SCALE GENOMIC DNA]</scope>
</reference>
<accession>A0ACC0C7T4</accession>
<keyword evidence="2" id="KW-1185">Reference proteome</keyword>
<organism evidence="1 2">
    <name type="scientific">Catharanthus roseus</name>
    <name type="common">Madagascar periwinkle</name>
    <name type="synonym">Vinca rosea</name>
    <dbReference type="NCBI Taxonomy" id="4058"/>
    <lineage>
        <taxon>Eukaryota</taxon>
        <taxon>Viridiplantae</taxon>
        <taxon>Streptophyta</taxon>
        <taxon>Embryophyta</taxon>
        <taxon>Tracheophyta</taxon>
        <taxon>Spermatophyta</taxon>
        <taxon>Magnoliopsida</taxon>
        <taxon>eudicotyledons</taxon>
        <taxon>Gunneridae</taxon>
        <taxon>Pentapetalae</taxon>
        <taxon>asterids</taxon>
        <taxon>lamiids</taxon>
        <taxon>Gentianales</taxon>
        <taxon>Apocynaceae</taxon>
        <taxon>Rauvolfioideae</taxon>
        <taxon>Vinceae</taxon>
        <taxon>Catharanthinae</taxon>
        <taxon>Catharanthus</taxon>
    </lineage>
</organism>
<sequence length="188" mass="21456">MVITLKQYSITIWNPRLFVRSIKSARDVLERLFSRIKWASENSVALEAVFPSNLNKLMMNRKKIYRLRENARNCKEKFLISSTVENSTLATSGSARRPYEGCDSMTNLIKDLNVSRINPTHFPIPSLYLNDDGGTLAIVPQPPDTCPFLPCPPHALTYPLSRLPEYSCYLPQPLLSPRHLNHHHALLI</sequence>
<dbReference type="Proteomes" id="UP001060085">
    <property type="component" value="Linkage Group LG01"/>
</dbReference>
<comment type="caution">
    <text evidence="1">The sequence shown here is derived from an EMBL/GenBank/DDBJ whole genome shotgun (WGS) entry which is preliminary data.</text>
</comment>
<protein>
    <submittedName>
        <fullName evidence="1">Uncharacterized protein</fullName>
    </submittedName>
</protein>
<gene>
    <name evidence="1" type="ORF">M9H77_02154</name>
</gene>
<name>A0ACC0C7T4_CATRO</name>
<dbReference type="EMBL" id="CM044701">
    <property type="protein sequence ID" value="KAI5680927.1"/>
    <property type="molecule type" value="Genomic_DNA"/>
</dbReference>
<evidence type="ECO:0000313" key="2">
    <source>
        <dbReference type="Proteomes" id="UP001060085"/>
    </source>
</evidence>
<proteinExistence type="predicted"/>